<evidence type="ECO:0000256" key="9">
    <source>
        <dbReference type="ARBA" id="ARBA00023136"/>
    </source>
</evidence>
<keyword evidence="6" id="KW-1000">Mitochondrion outer membrane</keyword>
<dbReference type="CDD" id="cd07305">
    <property type="entry name" value="Porin3_Tom40"/>
    <property type="match status" value="1"/>
</dbReference>
<evidence type="ECO:0000256" key="4">
    <source>
        <dbReference type="ARBA" id="ARBA00022452"/>
    </source>
</evidence>
<dbReference type="Gene3D" id="3.90.175.10">
    <property type="entry name" value="Diphtheria Toxin, domain 1"/>
    <property type="match status" value="1"/>
</dbReference>
<dbReference type="Pfam" id="PF00644">
    <property type="entry name" value="PARP"/>
    <property type="match status" value="1"/>
</dbReference>
<dbReference type="GO" id="GO:0005741">
    <property type="term" value="C:mitochondrial outer membrane"/>
    <property type="evidence" value="ECO:0007669"/>
    <property type="project" value="UniProtKB-SubCell"/>
</dbReference>
<keyword evidence="7" id="KW-0653">Protein transport</keyword>
<organism evidence="12 13">
    <name type="scientific">Anabarilius grahami</name>
    <name type="common">Kanglang fish</name>
    <name type="synonym">Barilius grahami</name>
    <dbReference type="NCBI Taxonomy" id="495550"/>
    <lineage>
        <taxon>Eukaryota</taxon>
        <taxon>Metazoa</taxon>
        <taxon>Chordata</taxon>
        <taxon>Craniata</taxon>
        <taxon>Vertebrata</taxon>
        <taxon>Euteleostomi</taxon>
        <taxon>Actinopterygii</taxon>
        <taxon>Neopterygii</taxon>
        <taxon>Teleostei</taxon>
        <taxon>Ostariophysi</taxon>
        <taxon>Cypriniformes</taxon>
        <taxon>Xenocyprididae</taxon>
        <taxon>Xenocypridinae</taxon>
        <taxon>Xenocypridinae incertae sedis</taxon>
        <taxon>Anabarilius</taxon>
    </lineage>
</organism>
<keyword evidence="12" id="KW-0675">Receptor</keyword>
<evidence type="ECO:0000259" key="11">
    <source>
        <dbReference type="Pfam" id="PF00644"/>
    </source>
</evidence>
<dbReference type="PANTHER" id="PTHR36542">
    <property type="entry name" value="GIG2-LIKE PROTEIN DRED-RELATED"/>
    <property type="match status" value="1"/>
</dbReference>
<evidence type="ECO:0000256" key="10">
    <source>
        <dbReference type="ARBA" id="ARBA00024347"/>
    </source>
</evidence>
<dbReference type="Proteomes" id="UP000281406">
    <property type="component" value="Unassembled WGS sequence"/>
</dbReference>
<comment type="similarity">
    <text evidence="2">Belongs to the Tom40 family.</text>
</comment>
<dbReference type="Pfam" id="PF01459">
    <property type="entry name" value="Porin_3"/>
    <property type="match status" value="1"/>
</dbReference>
<dbReference type="InterPro" id="IPR037930">
    <property type="entry name" value="Tom40"/>
</dbReference>
<dbReference type="OrthoDB" id="19656at2759"/>
<dbReference type="GO" id="GO:0008320">
    <property type="term" value="F:protein transmembrane transporter activity"/>
    <property type="evidence" value="ECO:0007669"/>
    <property type="project" value="InterPro"/>
</dbReference>
<proteinExistence type="inferred from homology"/>
<protein>
    <submittedName>
        <fullName evidence="12">Mitochondrial import receptor subunit TOM40B</fullName>
    </submittedName>
</protein>
<gene>
    <name evidence="12" type="ORF">DPX16_7694</name>
</gene>
<keyword evidence="13" id="KW-1185">Reference proteome</keyword>
<reference evidence="12 13" key="1">
    <citation type="submission" date="2018-10" db="EMBL/GenBank/DDBJ databases">
        <title>Genome assembly for a Yunnan-Guizhou Plateau 3E fish, Anabarilius grahami (Regan), and its evolutionary and genetic applications.</title>
        <authorList>
            <person name="Jiang W."/>
        </authorList>
    </citation>
    <scope>NUCLEOTIDE SEQUENCE [LARGE SCALE GENOMIC DNA]</scope>
    <source>
        <strain evidence="12">AG-KIZ</strain>
        <tissue evidence="12">Muscle</tissue>
    </source>
</reference>
<dbReference type="EMBL" id="RJVU01028973">
    <property type="protein sequence ID" value="ROL48758.1"/>
    <property type="molecule type" value="Genomic_DNA"/>
</dbReference>
<evidence type="ECO:0000256" key="6">
    <source>
        <dbReference type="ARBA" id="ARBA00022787"/>
    </source>
</evidence>
<evidence type="ECO:0000256" key="8">
    <source>
        <dbReference type="ARBA" id="ARBA00023128"/>
    </source>
</evidence>
<evidence type="ECO:0000313" key="12">
    <source>
        <dbReference type="EMBL" id="ROL48758.1"/>
    </source>
</evidence>
<name>A0A3N0YSR6_ANAGA</name>
<comment type="subcellular location">
    <subcellularLocation>
        <location evidence="1">Mitochondrion outer membrane</location>
        <topology evidence="1">Multi-pass membrane protein</topology>
    </subcellularLocation>
</comment>
<evidence type="ECO:0000256" key="5">
    <source>
        <dbReference type="ARBA" id="ARBA00022692"/>
    </source>
</evidence>
<evidence type="ECO:0000313" key="13">
    <source>
        <dbReference type="Proteomes" id="UP000281406"/>
    </source>
</evidence>
<evidence type="ECO:0000256" key="2">
    <source>
        <dbReference type="ARBA" id="ARBA00010510"/>
    </source>
</evidence>
<keyword evidence="3" id="KW-0813">Transport</keyword>
<evidence type="ECO:0000256" key="1">
    <source>
        <dbReference type="ARBA" id="ARBA00004374"/>
    </source>
</evidence>
<dbReference type="InterPro" id="IPR012317">
    <property type="entry name" value="Poly(ADP-ribose)pol_cat_dom"/>
</dbReference>
<keyword evidence="5" id="KW-0812">Transmembrane</keyword>
<dbReference type="FunFam" id="3.90.175.10:FF:000003">
    <property type="entry name" value="Grass carp reovirus (GCRV)-induced gene 2p"/>
    <property type="match status" value="1"/>
</dbReference>
<dbReference type="GO" id="GO:0003950">
    <property type="term" value="F:NAD+ poly-ADP-ribosyltransferase activity"/>
    <property type="evidence" value="ECO:0007669"/>
    <property type="project" value="InterPro"/>
</dbReference>
<dbReference type="InterPro" id="IPR023614">
    <property type="entry name" value="Porin_dom_sf"/>
</dbReference>
<accession>A0A3N0YSR6</accession>
<comment type="similarity">
    <text evidence="10">Belongs to the ARTD/PARP family.</text>
</comment>
<keyword evidence="9" id="KW-0472">Membrane</keyword>
<sequence>MSSIPFFGWEAFYDEDPHLQANQEAKSGRHYTMYHGTSVQVARQIIKNGFRQSSDGMLGPGVYVSRDQKKAERYPLRSPATDRVVLKLSVDCGKVKKIDKDNHPLQKTWHSQGYDTAWVPPNCGMKAVPSGLEEDCVFDPARIEVTEIALAPNTTILTELKQLITQNQKSPSKSNTSDVFPQQIEGVKLVINKTLSSFFKVSHTFHLSAVAPSSYRFHAEHLQSDTDSKETTQQAQFVTWQFETEYRGSDFTAAITMANPDILRESVIMVAHFLQSVSPQLVLGGELVYHRGRAEEGGILTLAGQYSGPNWVATLNAGKGGAHASYYHRANKQIQVGVEFEASTRTQETTFSFGYQMELPEAKMVFRGMLDSRCIIGGVLEKRLYPLPATLIMGAFVNHRADKLQVGLGVSVG</sequence>
<comment type="caution">
    <text evidence="12">The sequence shown here is derived from an EMBL/GenBank/DDBJ whole genome shotgun (WGS) entry which is preliminary data.</text>
</comment>
<dbReference type="Gene3D" id="2.40.160.10">
    <property type="entry name" value="Porin"/>
    <property type="match status" value="1"/>
</dbReference>
<dbReference type="SUPFAM" id="SSF56399">
    <property type="entry name" value="ADP-ribosylation"/>
    <property type="match status" value="1"/>
</dbReference>
<dbReference type="GO" id="GO:0030150">
    <property type="term" value="P:protein import into mitochondrial matrix"/>
    <property type="evidence" value="ECO:0007669"/>
    <property type="project" value="InterPro"/>
</dbReference>
<feature type="domain" description="PARP catalytic" evidence="11">
    <location>
        <begin position="27"/>
        <end position="108"/>
    </location>
</feature>
<dbReference type="FunFam" id="2.40.160.10:FF:000006">
    <property type="entry name" value="Translocase of outer mitochondrial membrane 40 like"/>
    <property type="match status" value="1"/>
</dbReference>
<dbReference type="AlphaFoldDB" id="A0A3N0YSR6"/>
<keyword evidence="8" id="KW-0496">Mitochondrion</keyword>
<evidence type="ECO:0000256" key="7">
    <source>
        <dbReference type="ARBA" id="ARBA00022927"/>
    </source>
</evidence>
<keyword evidence="4" id="KW-1134">Transmembrane beta strand</keyword>
<evidence type="ECO:0000256" key="3">
    <source>
        <dbReference type="ARBA" id="ARBA00022448"/>
    </source>
</evidence>
<dbReference type="PANTHER" id="PTHR36542:SF6">
    <property type="entry name" value="GIG2-LIKE PROTEIN DREP"/>
    <property type="match status" value="1"/>
</dbReference>
<dbReference type="InterPro" id="IPR027246">
    <property type="entry name" value="Porin_Euk/Tom40"/>
</dbReference>